<evidence type="ECO:0000313" key="1">
    <source>
        <dbReference type="EMBL" id="CAB4219153.1"/>
    </source>
</evidence>
<gene>
    <name evidence="1" type="ORF">UFOVP1604_236</name>
</gene>
<dbReference type="EMBL" id="LR797474">
    <property type="protein sequence ID" value="CAB4219153.1"/>
    <property type="molecule type" value="Genomic_DNA"/>
</dbReference>
<sequence length="208" mass="23537">MKYISIDIETTGLNPESCQILQIGAVLEDTQNLLPYDQLPKFQCIIEHEAYVGSAFALSLNSWILKILGGLENKTKEERLEYRKVHNILPAGLVAKSFQMWLITNGFPCEATGGVKINVAGKNFASFDKVFLQKLPNWMSSIQMRQRILDPAILLMDWQADESLPNLQTCMNRCKLTGEVTHDALQDALDVVRVIRTVTNEYLFFGQL</sequence>
<proteinExistence type="predicted"/>
<name>A0A6J5SUK5_9CAUD</name>
<accession>A0A6J5SUK5</accession>
<dbReference type="GO" id="GO:0003676">
    <property type="term" value="F:nucleic acid binding"/>
    <property type="evidence" value="ECO:0007669"/>
    <property type="project" value="InterPro"/>
</dbReference>
<dbReference type="InterPro" id="IPR036397">
    <property type="entry name" value="RNaseH_sf"/>
</dbReference>
<organism evidence="1">
    <name type="scientific">uncultured Caudovirales phage</name>
    <dbReference type="NCBI Taxonomy" id="2100421"/>
    <lineage>
        <taxon>Viruses</taxon>
        <taxon>Duplodnaviria</taxon>
        <taxon>Heunggongvirae</taxon>
        <taxon>Uroviricota</taxon>
        <taxon>Caudoviricetes</taxon>
        <taxon>Peduoviridae</taxon>
        <taxon>Maltschvirus</taxon>
        <taxon>Maltschvirus maltsch</taxon>
    </lineage>
</organism>
<dbReference type="Gene3D" id="3.30.420.10">
    <property type="entry name" value="Ribonuclease H-like superfamily/Ribonuclease H"/>
    <property type="match status" value="1"/>
</dbReference>
<dbReference type="InterPro" id="IPR012337">
    <property type="entry name" value="RNaseH-like_sf"/>
</dbReference>
<protein>
    <submittedName>
        <fullName evidence="1">3'-5' exoribonuclease Rv2179c-like domain containing protein</fullName>
    </submittedName>
</protein>
<reference evidence="1" key="1">
    <citation type="submission" date="2020-05" db="EMBL/GenBank/DDBJ databases">
        <authorList>
            <person name="Chiriac C."/>
            <person name="Salcher M."/>
            <person name="Ghai R."/>
            <person name="Kavagutti S V."/>
        </authorList>
    </citation>
    <scope>NUCLEOTIDE SEQUENCE</scope>
</reference>
<dbReference type="SUPFAM" id="SSF53098">
    <property type="entry name" value="Ribonuclease H-like"/>
    <property type="match status" value="1"/>
</dbReference>